<feature type="compositionally biased region" description="Acidic residues" evidence="6">
    <location>
        <begin position="109"/>
        <end position="147"/>
    </location>
</feature>
<comment type="pathway">
    <text evidence="1">Protein modification; protein ubiquitination.</text>
</comment>
<dbReference type="GO" id="GO:0005680">
    <property type="term" value="C:anaphase-promoting complex"/>
    <property type="evidence" value="ECO:0007669"/>
    <property type="project" value="InterPro"/>
</dbReference>
<evidence type="ECO:0000256" key="6">
    <source>
        <dbReference type="SAM" id="MobiDB-lite"/>
    </source>
</evidence>
<dbReference type="AlphaFoldDB" id="A0AAE1HXL9"/>
<gene>
    <name evidence="7" type="ORF">KUF71_017078</name>
</gene>
<reference evidence="7" key="1">
    <citation type="submission" date="2021-07" db="EMBL/GenBank/DDBJ databases">
        <authorList>
            <person name="Catto M.A."/>
            <person name="Jacobson A."/>
            <person name="Kennedy G."/>
            <person name="Labadie P."/>
            <person name="Hunt B.G."/>
            <person name="Srinivasan R."/>
        </authorList>
    </citation>
    <scope>NUCLEOTIDE SEQUENCE</scope>
    <source>
        <strain evidence="7">PL_HMW_Pooled</strain>
        <tissue evidence="7">Head</tissue>
    </source>
</reference>
<dbReference type="EMBL" id="JAHWGI010001356">
    <property type="protein sequence ID" value="KAK3928854.1"/>
    <property type="molecule type" value="Genomic_DNA"/>
</dbReference>
<dbReference type="Pfam" id="PF15243">
    <property type="entry name" value="ANAPC15"/>
    <property type="match status" value="1"/>
</dbReference>
<keyword evidence="5" id="KW-0131">Cell cycle</keyword>
<proteinExistence type="inferred from homology"/>
<evidence type="ECO:0000256" key="5">
    <source>
        <dbReference type="ARBA" id="ARBA00023306"/>
    </source>
</evidence>
<dbReference type="GO" id="GO:0090266">
    <property type="term" value="P:regulation of mitotic cell cycle spindle assembly checkpoint"/>
    <property type="evidence" value="ECO:0007669"/>
    <property type="project" value="InterPro"/>
</dbReference>
<protein>
    <submittedName>
        <fullName evidence="7">Anaphase-promoting complex subunit 15</fullName>
    </submittedName>
</protein>
<dbReference type="PANTHER" id="PTHR22526:SF2">
    <property type="entry name" value="ANAPHASE PROMOTING COMPLEX C SUBUNIT 15, PSEUDOGENE-RELATED"/>
    <property type="match status" value="1"/>
</dbReference>
<dbReference type="InterPro" id="IPR026182">
    <property type="entry name" value="ANAPC15"/>
</dbReference>
<evidence type="ECO:0000256" key="2">
    <source>
        <dbReference type="ARBA" id="ARBA00009618"/>
    </source>
</evidence>
<dbReference type="PANTHER" id="PTHR22526">
    <property type="entry name" value="ANAPHASE PROMOTING COMPLEX C SUBUNIT 15, PSEUDOGENE-RELATED"/>
    <property type="match status" value="1"/>
</dbReference>
<dbReference type="GO" id="GO:0051301">
    <property type="term" value="P:cell division"/>
    <property type="evidence" value="ECO:0007669"/>
    <property type="project" value="UniProtKB-KW"/>
</dbReference>
<reference evidence="7" key="2">
    <citation type="journal article" date="2023" name="BMC Genomics">
        <title>Pest status, molecular evolution, and epigenetic factors derived from the genome assembly of Frankliniella fusca, a thysanopteran phytovirus vector.</title>
        <authorList>
            <person name="Catto M.A."/>
            <person name="Labadie P.E."/>
            <person name="Jacobson A.L."/>
            <person name="Kennedy G.G."/>
            <person name="Srinivasan R."/>
            <person name="Hunt B.G."/>
        </authorList>
    </citation>
    <scope>NUCLEOTIDE SEQUENCE</scope>
    <source>
        <strain evidence="7">PL_HMW_Pooled</strain>
    </source>
</reference>
<comment type="caution">
    <text evidence="7">The sequence shown here is derived from an EMBL/GenBank/DDBJ whole genome shotgun (WGS) entry which is preliminary data.</text>
</comment>
<dbReference type="Proteomes" id="UP001219518">
    <property type="component" value="Unassembled WGS sequence"/>
</dbReference>
<evidence type="ECO:0000256" key="1">
    <source>
        <dbReference type="ARBA" id="ARBA00004906"/>
    </source>
</evidence>
<comment type="similarity">
    <text evidence="2">Belongs to the APC15 family.</text>
</comment>
<sequence>MKHLAYDARRRRDADAVVWSGAGCCSSLGQGFCAARPAPAPSASNHAVMSIPLFPSLTPRVVNPAWFSVDRPCDDDNELTQLEQEHQAWLTGIATKDTDLVPIGKPATEEEEDEDEEEDDNDDDSSDSHDEEEDDELDLDDSYDDPPNDPRLNNGMGGASMTPVR</sequence>
<keyword evidence="3" id="KW-0132">Cell division</keyword>
<evidence type="ECO:0000256" key="4">
    <source>
        <dbReference type="ARBA" id="ARBA00022776"/>
    </source>
</evidence>
<name>A0AAE1HXL9_9NEOP</name>
<accession>A0AAE1HXL9</accession>
<evidence type="ECO:0000256" key="3">
    <source>
        <dbReference type="ARBA" id="ARBA00022618"/>
    </source>
</evidence>
<organism evidence="7 8">
    <name type="scientific">Frankliniella fusca</name>
    <dbReference type="NCBI Taxonomy" id="407009"/>
    <lineage>
        <taxon>Eukaryota</taxon>
        <taxon>Metazoa</taxon>
        <taxon>Ecdysozoa</taxon>
        <taxon>Arthropoda</taxon>
        <taxon>Hexapoda</taxon>
        <taxon>Insecta</taxon>
        <taxon>Pterygota</taxon>
        <taxon>Neoptera</taxon>
        <taxon>Paraneoptera</taxon>
        <taxon>Thysanoptera</taxon>
        <taxon>Terebrantia</taxon>
        <taxon>Thripoidea</taxon>
        <taxon>Thripidae</taxon>
        <taxon>Frankliniella</taxon>
    </lineage>
</organism>
<keyword evidence="8" id="KW-1185">Reference proteome</keyword>
<feature type="region of interest" description="Disordered" evidence="6">
    <location>
        <begin position="90"/>
        <end position="165"/>
    </location>
</feature>
<keyword evidence="4" id="KW-0498">Mitosis</keyword>
<evidence type="ECO:0000313" key="7">
    <source>
        <dbReference type="EMBL" id="KAK3928854.1"/>
    </source>
</evidence>
<evidence type="ECO:0000313" key="8">
    <source>
        <dbReference type="Proteomes" id="UP001219518"/>
    </source>
</evidence>